<evidence type="ECO:0000256" key="2">
    <source>
        <dbReference type="ARBA" id="ARBA00023015"/>
    </source>
</evidence>
<dbReference type="Proteomes" id="UP000612899">
    <property type="component" value="Unassembled WGS sequence"/>
</dbReference>
<keyword evidence="5" id="KW-0804">Transcription</keyword>
<dbReference type="InterPro" id="IPR014284">
    <property type="entry name" value="RNA_pol_sigma-70_dom"/>
</dbReference>
<dbReference type="InterPro" id="IPR036388">
    <property type="entry name" value="WH-like_DNA-bd_sf"/>
</dbReference>
<dbReference type="PANTHER" id="PTHR43133">
    <property type="entry name" value="RNA POLYMERASE ECF-TYPE SIGMA FACTO"/>
    <property type="match status" value="1"/>
</dbReference>
<dbReference type="EMBL" id="BONY01000020">
    <property type="protein sequence ID" value="GIH05551.1"/>
    <property type="molecule type" value="Genomic_DNA"/>
</dbReference>
<feature type="domain" description="RNA polymerase sigma-70 region 2" evidence="6">
    <location>
        <begin position="43"/>
        <end position="95"/>
    </location>
</feature>
<protein>
    <submittedName>
        <fullName evidence="8">RNA polymerase sigma24 factor</fullName>
    </submittedName>
</protein>
<organism evidence="8 9">
    <name type="scientific">Rhizocola hellebori</name>
    <dbReference type="NCBI Taxonomy" id="1392758"/>
    <lineage>
        <taxon>Bacteria</taxon>
        <taxon>Bacillati</taxon>
        <taxon>Actinomycetota</taxon>
        <taxon>Actinomycetes</taxon>
        <taxon>Micromonosporales</taxon>
        <taxon>Micromonosporaceae</taxon>
        <taxon>Rhizocola</taxon>
    </lineage>
</organism>
<evidence type="ECO:0000256" key="1">
    <source>
        <dbReference type="ARBA" id="ARBA00010641"/>
    </source>
</evidence>
<evidence type="ECO:0000259" key="6">
    <source>
        <dbReference type="Pfam" id="PF04542"/>
    </source>
</evidence>
<dbReference type="Pfam" id="PF08281">
    <property type="entry name" value="Sigma70_r4_2"/>
    <property type="match status" value="1"/>
</dbReference>
<dbReference type="PANTHER" id="PTHR43133:SF50">
    <property type="entry name" value="ECF RNA POLYMERASE SIGMA FACTOR SIGM"/>
    <property type="match status" value="1"/>
</dbReference>
<dbReference type="Gene3D" id="1.10.10.10">
    <property type="entry name" value="Winged helix-like DNA-binding domain superfamily/Winged helix DNA-binding domain"/>
    <property type="match status" value="1"/>
</dbReference>
<dbReference type="NCBIfam" id="TIGR02937">
    <property type="entry name" value="sigma70-ECF"/>
    <property type="match status" value="1"/>
</dbReference>
<dbReference type="SUPFAM" id="SSF88946">
    <property type="entry name" value="Sigma2 domain of RNA polymerase sigma factors"/>
    <property type="match status" value="1"/>
</dbReference>
<keyword evidence="2" id="KW-0805">Transcription regulation</keyword>
<evidence type="ECO:0000313" key="9">
    <source>
        <dbReference type="Proteomes" id="UP000612899"/>
    </source>
</evidence>
<dbReference type="Pfam" id="PF04542">
    <property type="entry name" value="Sigma70_r2"/>
    <property type="match status" value="1"/>
</dbReference>
<evidence type="ECO:0000256" key="4">
    <source>
        <dbReference type="ARBA" id="ARBA00023125"/>
    </source>
</evidence>
<evidence type="ECO:0000256" key="3">
    <source>
        <dbReference type="ARBA" id="ARBA00023082"/>
    </source>
</evidence>
<dbReference type="InterPro" id="IPR013324">
    <property type="entry name" value="RNA_pol_sigma_r3/r4-like"/>
</dbReference>
<keyword evidence="9" id="KW-1185">Reference proteome</keyword>
<accession>A0A8J3Q7Z7</accession>
<dbReference type="AlphaFoldDB" id="A0A8J3Q7Z7"/>
<dbReference type="SUPFAM" id="SSF88659">
    <property type="entry name" value="Sigma3 and sigma4 domains of RNA polymerase sigma factors"/>
    <property type="match status" value="1"/>
</dbReference>
<dbReference type="GO" id="GO:0016987">
    <property type="term" value="F:sigma factor activity"/>
    <property type="evidence" value="ECO:0007669"/>
    <property type="project" value="UniProtKB-KW"/>
</dbReference>
<keyword evidence="3" id="KW-0731">Sigma factor</keyword>
<dbReference type="GO" id="GO:0003677">
    <property type="term" value="F:DNA binding"/>
    <property type="evidence" value="ECO:0007669"/>
    <property type="project" value="UniProtKB-KW"/>
</dbReference>
<keyword evidence="4" id="KW-0238">DNA-binding</keyword>
<sequence length="188" mass="20418">MAAQAGLGAGPETVVVAAEGGAQDFADFYATTFRPLCVQLYVHTGDMAEAQDLVQEAFCRAFPRWSKLVHYDDPAAWVRKVAWNLATSRWRRLQRLTDFTSHRGIEPIPGPDPERVELRRALADLPPFQRQVLVLHYVAGASVTEIAGIAGVAEGTVKSRLHRARAALAGRLGRDLSTGEQTGGLGDV</sequence>
<dbReference type="CDD" id="cd06171">
    <property type="entry name" value="Sigma70_r4"/>
    <property type="match status" value="1"/>
</dbReference>
<dbReference type="RefSeq" id="WP_239123891.1">
    <property type="nucleotide sequence ID" value="NZ_BONY01000020.1"/>
</dbReference>
<comment type="caution">
    <text evidence="8">The sequence shown here is derived from an EMBL/GenBank/DDBJ whole genome shotgun (WGS) entry which is preliminary data.</text>
</comment>
<dbReference type="GO" id="GO:0006352">
    <property type="term" value="P:DNA-templated transcription initiation"/>
    <property type="evidence" value="ECO:0007669"/>
    <property type="project" value="InterPro"/>
</dbReference>
<proteinExistence type="inferred from homology"/>
<dbReference type="InterPro" id="IPR013249">
    <property type="entry name" value="RNA_pol_sigma70_r4_t2"/>
</dbReference>
<gene>
    <name evidence="8" type="ORF">Rhe02_36180</name>
</gene>
<reference evidence="8" key="1">
    <citation type="submission" date="2021-01" db="EMBL/GenBank/DDBJ databases">
        <title>Whole genome shotgun sequence of Rhizocola hellebori NBRC 109834.</title>
        <authorList>
            <person name="Komaki H."/>
            <person name="Tamura T."/>
        </authorList>
    </citation>
    <scope>NUCLEOTIDE SEQUENCE</scope>
    <source>
        <strain evidence="8">NBRC 109834</strain>
    </source>
</reference>
<dbReference type="InterPro" id="IPR039425">
    <property type="entry name" value="RNA_pol_sigma-70-like"/>
</dbReference>
<feature type="domain" description="RNA polymerase sigma factor 70 region 4 type 2" evidence="7">
    <location>
        <begin position="116"/>
        <end position="168"/>
    </location>
</feature>
<name>A0A8J3Q7Z7_9ACTN</name>
<evidence type="ECO:0000313" key="8">
    <source>
        <dbReference type="EMBL" id="GIH05551.1"/>
    </source>
</evidence>
<dbReference type="Gene3D" id="1.10.1740.10">
    <property type="match status" value="1"/>
</dbReference>
<evidence type="ECO:0000259" key="7">
    <source>
        <dbReference type="Pfam" id="PF08281"/>
    </source>
</evidence>
<dbReference type="InterPro" id="IPR013325">
    <property type="entry name" value="RNA_pol_sigma_r2"/>
</dbReference>
<evidence type="ECO:0000256" key="5">
    <source>
        <dbReference type="ARBA" id="ARBA00023163"/>
    </source>
</evidence>
<comment type="similarity">
    <text evidence="1">Belongs to the sigma-70 factor family. ECF subfamily.</text>
</comment>
<dbReference type="InterPro" id="IPR007627">
    <property type="entry name" value="RNA_pol_sigma70_r2"/>
</dbReference>